<evidence type="ECO:0000313" key="6">
    <source>
        <dbReference type="EMBL" id="OCM70574.1"/>
    </source>
</evidence>
<evidence type="ECO:0000313" key="5">
    <source>
        <dbReference type="EMBL" id="KLJ31843.1"/>
    </source>
</evidence>
<dbReference type="InterPro" id="IPR050763">
    <property type="entry name" value="ABC_transporter_ATP-binding"/>
</dbReference>
<dbReference type="Gene3D" id="3.40.50.300">
    <property type="entry name" value="P-loop containing nucleotide triphosphate hydrolases"/>
    <property type="match status" value="1"/>
</dbReference>
<dbReference type="Proteomes" id="UP000093122">
    <property type="component" value="Unassembled WGS sequence"/>
</dbReference>
<dbReference type="EMBL" id="QHGZ01000091">
    <property type="protein sequence ID" value="RDY85162.1"/>
    <property type="molecule type" value="Genomic_DNA"/>
</dbReference>
<keyword evidence="2" id="KW-0547">Nucleotide-binding</keyword>
<dbReference type="PROSITE" id="PS50893">
    <property type="entry name" value="ABC_TRANSPORTER_2"/>
    <property type="match status" value="1"/>
</dbReference>
<feature type="domain" description="ABC transporter" evidence="4">
    <location>
        <begin position="6"/>
        <end position="230"/>
    </location>
</feature>
<dbReference type="InterPro" id="IPR027417">
    <property type="entry name" value="P-loop_NTPase"/>
</dbReference>
<evidence type="ECO:0000256" key="3">
    <source>
        <dbReference type="ARBA" id="ARBA00022840"/>
    </source>
</evidence>
<dbReference type="SUPFAM" id="SSF52540">
    <property type="entry name" value="P-loop containing nucleoside triphosphate hydrolases"/>
    <property type="match status" value="1"/>
</dbReference>
<accession>A0A076Z505</accession>
<reference evidence="5 8" key="1">
    <citation type="journal article" date="2015" name="PLoS ONE">
        <title>Genomic analysis reveals the molecular basis for capsule loss in the group B streptococcus population.</title>
        <authorList>
            <consortium name="DEVANI Consortium"/>
            <person name="Rosini R."/>
            <person name="Campisi E."/>
            <person name="De Chiara M."/>
            <person name="Tettelin H."/>
            <person name="Rinaudo D."/>
            <person name="Toniolo C."/>
            <person name="Metruccio M."/>
            <person name="Guidotti S."/>
            <person name="Sorensen U.B."/>
            <person name="Kilian M."/>
            <person name="Ramirez M."/>
            <person name="Janulczyk R."/>
            <person name="Donati C."/>
            <person name="Grandi G."/>
            <person name="Margarit I."/>
        </authorList>
    </citation>
    <scope>NUCLEOTIDE SEQUENCE [LARGE SCALE GENOMIC DNA]</scope>
    <source>
        <strain evidence="5 8">ES-PW-063</strain>
    </source>
</reference>
<evidence type="ECO:0000313" key="8">
    <source>
        <dbReference type="Proteomes" id="UP000035174"/>
    </source>
</evidence>
<evidence type="ECO:0000313" key="9">
    <source>
        <dbReference type="Proteomes" id="UP000093122"/>
    </source>
</evidence>
<dbReference type="CDD" id="cd03230">
    <property type="entry name" value="ABC_DR_subfamily_A"/>
    <property type="match status" value="1"/>
</dbReference>
<evidence type="ECO:0000313" key="10">
    <source>
        <dbReference type="Proteomes" id="UP000256718"/>
    </source>
</evidence>
<dbReference type="Pfam" id="PF00005">
    <property type="entry name" value="ABC_tran"/>
    <property type="match status" value="1"/>
</dbReference>
<dbReference type="InterPro" id="IPR017871">
    <property type="entry name" value="ABC_transporter-like_CS"/>
</dbReference>
<name>A0A076Z505_STRAG</name>
<dbReference type="EMBL" id="LCVB01000003">
    <property type="protein sequence ID" value="KLJ31843.1"/>
    <property type="molecule type" value="Genomic_DNA"/>
</dbReference>
<evidence type="ECO:0000256" key="1">
    <source>
        <dbReference type="ARBA" id="ARBA00022448"/>
    </source>
</evidence>
<keyword evidence="1" id="KW-0813">Transport</keyword>
<reference evidence="6 9" key="2">
    <citation type="journal article" date="2016" name="Sci. Rep.">
        <title>Serotype IV Streptococcus agalactiae ST-452 has arisen from large genomic recombination events between CC23 and the hypervirulent CC17 lineages.</title>
        <authorList>
            <person name="Campisi E."/>
            <person name="Rinaudo C.D."/>
            <person name="Donati C."/>
            <person name="Barucco M."/>
            <person name="Torricelli G."/>
            <person name="Edwards M.S."/>
            <person name="Baker C.J."/>
            <person name="Margarit I."/>
            <person name="Rosini R."/>
        </authorList>
    </citation>
    <scope>NUCLEOTIDE SEQUENCE [LARGE SCALE GENOMIC DNA]</scope>
    <source>
        <strain evidence="6 9">CZ-PW-140</strain>
    </source>
</reference>
<dbReference type="EMBL" id="MAWT01000045">
    <property type="protein sequence ID" value="OCM70574.1"/>
    <property type="molecule type" value="Genomic_DNA"/>
</dbReference>
<dbReference type="PROSITE" id="PS00211">
    <property type="entry name" value="ABC_TRANSPORTER_1"/>
    <property type="match status" value="1"/>
</dbReference>
<evidence type="ECO:0000259" key="4">
    <source>
        <dbReference type="PROSITE" id="PS50893"/>
    </source>
</evidence>
<comment type="caution">
    <text evidence="6">The sequence shown here is derived from an EMBL/GenBank/DDBJ whole genome shotgun (WGS) entry which is preliminary data.</text>
</comment>
<dbReference type="KEGG" id="sage:EN72_01880"/>
<dbReference type="GO" id="GO:0005524">
    <property type="term" value="F:ATP binding"/>
    <property type="evidence" value="ECO:0007669"/>
    <property type="project" value="UniProtKB-KW"/>
</dbReference>
<reference evidence="7 10" key="3">
    <citation type="journal article" date="2018" name="Emerg. Microbes Infect.">
        <title>Phenotypic and molecular analysis of nontypeable Group B streptococci: identification of cps2a and hybrid cps2a/cps5 Group B streptococcal capsule gene clusters.</title>
        <authorList>
            <person name="Alhhazmi A."/>
            <person name="Tyrrell G.J."/>
        </authorList>
    </citation>
    <scope>NUCLEOTIDE SEQUENCE [LARGE SCALE GENOMIC DNA]</scope>
    <source>
        <strain evidence="7 10">PLGBS17</strain>
    </source>
</reference>
<dbReference type="InterPro" id="IPR003439">
    <property type="entry name" value="ABC_transporter-like_ATP-bd"/>
</dbReference>
<dbReference type="InterPro" id="IPR003593">
    <property type="entry name" value="AAA+_ATPase"/>
</dbReference>
<dbReference type="PANTHER" id="PTHR42711:SF17">
    <property type="entry name" value="ABC TRANSPORTER ATP-BINDING PROTEIN"/>
    <property type="match status" value="1"/>
</dbReference>
<dbReference type="Proteomes" id="UP000256718">
    <property type="component" value="Unassembled WGS sequence"/>
</dbReference>
<proteinExistence type="predicted"/>
<dbReference type="OMA" id="LRRDMWK"/>
<organism evidence="6 9">
    <name type="scientific">Streptococcus agalactiae</name>
    <dbReference type="NCBI Taxonomy" id="1311"/>
    <lineage>
        <taxon>Bacteria</taxon>
        <taxon>Bacillati</taxon>
        <taxon>Bacillota</taxon>
        <taxon>Bacilli</taxon>
        <taxon>Lactobacillales</taxon>
        <taxon>Streptococcaceae</taxon>
        <taxon>Streptococcus</taxon>
    </lineage>
</organism>
<dbReference type="AlphaFoldDB" id="A0A076Z505"/>
<dbReference type="GO" id="GO:0016887">
    <property type="term" value="F:ATP hydrolysis activity"/>
    <property type="evidence" value="ECO:0007669"/>
    <property type="project" value="InterPro"/>
</dbReference>
<dbReference type="PANTHER" id="PTHR42711">
    <property type="entry name" value="ABC TRANSPORTER ATP-BINDING PROTEIN"/>
    <property type="match status" value="1"/>
</dbReference>
<dbReference type="RefSeq" id="WP_001029973.1">
    <property type="nucleotide sequence ID" value="NZ_AP018935.1"/>
</dbReference>
<sequence length="298" mass="33627">MAKDIIKVDHIFKSIGQKTILEDISFSIASNQCVALIGPNGAGKTTLMSTLLGDISISSGSLTIFNLPAHHNRLKYKVAILPQENVLPSKFTVRELIDFQRCLFPEVLPMSLILDYLQWSDTHLQQFTETLSGGQKRLLAFVLTLVGKPQLLFLDEPTSGMDTSTRQRFWELIATLKKEGVTIVYSSHYIEEVEHTADRILVLHKGKLLRDTTPFAMKQEKTEKLFTVPLSYQKLLPTYLITECEAKSDSITFVTGEAEAVWKILADNGCPIEAIEMTNRTLLNRIFETTKEVKHENL</sequence>
<protein>
    <submittedName>
        <fullName evidence="6 7">ABC transporter ATP-binding protein</fullName>
    </submittedName>
</protein>
<gene>
    <name evidence="6" type="ORF">AX245_06580</name>
    <name evidence="7" type="ORF">C4618_03180</name>
    <name evidence="5" type="ORF">WA45_00325</name>
</gene>
<evidence type="ECO:0000313" key="7">
    <source>
        <dbReference type="EMBL" id="RDY85162.1"/>
    </source>
</evidence>
<dbReference type="SMART" id="SM00382">
    <property type="entry name" value="AAA"/>
    <property type="match status" value="1"/>
</dbReference>
<dbReference type="Proteomes" id="UP000035174">
    <property type="component" value="Unassembled WGS sequence"/>
</dbReference>
<keyword evidence="3 6" id="KW-0067">ATP-binding</keyword>
<evidence type="ECO:0000256" key="2">
    <source>
        <dbReference type="ARBA" id="ARBA00022741"/>
    </source>
</evidence>